<gene>
    <name evidence="3" type="ORF">ENM30_03345</name>
    <name evidence="2" type="ORF">ENT82_03460</name>
    <name evidence="1" type="ORF">ENU43_06515</name>
</gene>
<sequence>MGEGEERKESREIAEFMRKMTGDTVFRELLKRSHLTQKQVETLIFDVISQRDGVTLTSNQRAALRGVTKGSYIRTRKQAITNIQKSFYTLILLSYLGLIKLPQYQWFFRLSEAFEEKDWETVREFLGRLEV</sequence>
<comment type="caution">
    <text evidence="2">The sequence shown here is derived from an EMBL/GenBank/DDBJ whole genome shotgun (WGS) entry which is preliminary data.</text>
</comment>
<evidence type="ECO:0000313" key="1">
    <source>
        <dbReference type="EMBL" id="HGL41299.1"/>
    </source>
</evidence>
<proteinExistence type="predicted"/>
<evidence type="ECO:0000313" key="3">
    <source>
        <dbReference type="EMBL" id="HHN52331.1"/>
    </source>
</evidence>
<dbReference type="EMBL" id="DTCM01000079">
    <property type="protein sequence ID" value="HGL41299.1"/>
    <property type="molecule type" value="Genomic_DNA"/>
</dbReference>
<dbReference type="AlphaFoldDB" id="A0A7C4I7Q2"/>
<organism evidence="2">
    <name type="scientific">Caldiarchaeum subterraneum</name>
    <dbReference type="NCBI Taxonomy" id="311458"/>
    <lineage>
        <taxon>Archaea</taxon>
        <taxon>Nitrososphaerota</taxon>
        <taxon>Candidatus Caldarchaeales</taxon>
        <taxon>Candidatus Caldarchaeaceae</taxon>
        <taxon>Candidatus Caldarchaeum</taxon>
    </lineage>
</organism>
<accession>A0A7C4I7Q2</accession>
<dbReference type="EMBL" id="DRXG01000071">
    <property type="protein sequence ID" value="HHN52331.1"/>
    <property type="molecule type" value="Genomic_DNA"/>
</dbReference>
<protein>
    <submittedName>
        <fullName evidence="2">Uncharacterized protein</fullName>
    </submittedName>
</protein>
<name>A0A7C4I7Q2_CALS0</name>
<dbReference type="EMBL" id="DTAD01000034">
    <property type="protein sequence ID" value="HGN90172.1"/>
    <property type="molecule type" value="Genomic_DNA"/>
</dbReference>
<reference evidence="2" key="1">
    <citation type="journal article" date="2020" name="mSystems">
        <title>Genome- and Community-Level Interaction Insights into Carbon Utilization and Element Cycling Functions of Hydrothermarchaeota in Hydrothermal Sediment.</title>
        <authorList>
            <person name="Zhou Z."/>
            <person name="Liu Y."/>
            <person name="Xu W."/>
            <person name="Pan J."/>
            <person name="Luo Z.H."/>
            <person name="Li M."/>
        </authorList>
    </citation>
    <scope>NUCLEOTIDE SEQUENCE [LARGE SCALE GENOMIC DNA]</scope>
    <source>
        <strain evidence="3">SpSt-1073</strain>
        <strain evidence="2">SpSt-613</strain>
        <strain evidence="1">SpSt-669</strain>
    </source>
</reference>
<evidence type="ECO:0000313" key="2">
    <source>
        <dbReference type="EMBL" id="HGN90172.1"/>
    </source>
</evidence>